<sequence length="231" mass="23477">MRFLLLLFVPALVHGFSSSFNYGCQNGKCTFQLVVPKEVAQYINENTLSSEISQITSDIGKLNYTITQFNSSEATNFTTLFNHNCSNVANATQSLNTSVNAALQNSTDLVTASANANATANLLYNSMACFKNTTRFSYTCFTLPTTVAPATTPGAPASTTGNPSTADFSTVTGGSTVSGGNTVSQPSGASTPSTSAGDASTSAAGGATSPSASSAAAGSSSVAPSIEAHEN</sequence>
<dbReference type="AlphaFoldDB" id="A0AAE9DLP0"/>
<dbReference type="EMBL" id="CP090892">
    <property type="protein sequence ID" value="ULU05886.1"/>
    <property type="molecule type" value="Genomic_DNA"/>
</dbReference>
<reference evidence="3 4" key="1">
    <citation type="submission" date="2022-05" db="EMBL/GenBank/DDBJ databases">
        <title>Chromosome-level reference genomes for two strains of Caenorhabditis briggsae: an improved platform for comparative genomics.</title>
        <authorList>
            <person name="Stevens L."/>
            <person name="Andersen E.C."/>
        </authorList>
    </citation>
    <scope>NUCLEOTIDE SEQUENCE [LARGE SCALE GENOMIC DNA]</scope>
    <source>
        <strain evidence="3">QX1410_ONT</strain>
        <tissue evidence="3">Whole-organism</tissue>
    </source>
</reference>
<evidence type="ECO:0000256" key="2">
    <source>
        <dbReference type="SAM" id="SignalP"/>
    </source>
</evidence>
<name>A0AAE9DLP0_CAEBR</name>
<feature type="compositionally biased region" description="Low complexity" evidence="1">
    <location>
        <begin position="169"/>
        <end position="225"/>
    </location>
</feature>
<evidence type="ECO:0000313" key="3">
    <source>
        <dbReference type="EMBL" id="ULU05886.1"/>
    </source>
</evidence>
<accession>A0AAE9DLP0</accession>
<organism evidence="3 4">
    <name type="scientific">Caenorhabditis briggsae</name>
    <dbReference type="NCBI Taxonomy" id="6238"/>
    <lineage>
        <taxon>Eukaryota</taxon>
        <taxon>Metazoa</taxon>
        <taxon>Ecdysozoa</taxon>
        <taxon>Nematoda</taxon>
        <taxon>Chromadorea</taxon>
        <taxon>Rhabditida</taxon>
        <taxon>Rhabditina</taxon>
        <taxon>Rhabditomorpha</taxon>
        <taxon>Rhabditoidea</taxon>
        <taxon>Rhabditidae</taxon>
        <taxon>Peloderinae</taxon>
        <taxon>Caenorhabditis</taxon>
    </lineage>
</organism>
<proteinExistence type="predicted"/>
<gene>
    <name evidence="3" type="ORF">L3Y34_018066</name>
</gene>
<dbReference type="Proteomes" id="UP000827892">
    <property type="component" value="Chromosome II"/>
</dbReference>
<evidence type="ECO:0000256" key="1">
    <source>
        <dbReference type="SAM" id="MobiDB-lite"/>
    </source>
</evidence>
<feature type="signal peptide" evidence="2">
    <location>
        <begin position="1"/>
        <end position="15"/>
    </location>
</feature>
<keyword evidence="2" id="KW-0732">Signal</keyword>
<feature type="region of interest" description="Disordered" evidence="1">
    <location>
        <begin position="152"/>
        <end position="231"/>
    </location>
</feature>
<evidence type="ECO:0000313" key="4">
    <source>
        <dbReference type="Proteomes" id="UP000827892"/>
    </source>
</evidence>
<protein>
    <submittedName>
        <fullName evidence="3">Uncharacterized protein</fullName>
    </submittedName>
</protein>
<feature type="chain" id="PRO_5042026888" evidence="2">
    <location>
        <begin position="16"/>
        <end position="231"/>
    </location>
</feature>